<feature type="compositionally biased region" description="Low complexity" evidence="4">
    <location>
        <begin position="97"/>
        <end position="113"/>
    </location>
</feature>
<dbReference type="SUPFAM" id="SSF111283">
    <property type="entry name" value="Putative modulator of DNA gyrase, PmbA/TldD"/>
    <property type="match status" value="1"/>
</dbReference>
<evidence type="ECO:0000256" key="1">
    <source>
        <dbReference type="ARBA" id="ARBA00022670"/>
    </source>
</evidence>
<sequence>MLINMLSGNMLSEALLSDIIKAALQRGGEYADVFVERKRPLIIVLENGAVEKISTGVVAGVGIRLVFDEGKSAYAVSNDMSPDALLEAARSLARAASGSSGSEGSSGSSGSESSEGKAAPVYLDLRAANPGVRFDFSSTSEDVDIKRKLALIKEADQAARAVGPALRQVRVIYRDWTQKVQM</sequence>
<dbReference type="GO" id="GO:0005829">
    <property type="term" value="C:cytosol"/>
    <property type="evidence" value="ECO:0007669"/>
    <property type="project" value="TreeGrafter"/>
</dbReference>
<dbReference type="Pfam" id="PF01523">
    <property type="entry name" value="PmbA_TldD_1st"/>
    <property type="match status" value="1"/>
</dbReference>
<accession>A0A0F9B9K6</accession>
<dbReference type="GO" id="GO:0008237">
    <property type="term" value="F:metallopeptidase activity"/>
    <property type="evidence" value="ECO:0007669"/>
    <property type="project" value="UniProtKB-KW"/>
</dbReference>
<dbReference type="InterPro" id="IPR036059">
    <property type="entry name" value="TldD/PmbA_sf"/>
</dbReference>
<dbReference type="InterPro" id="IPR051463">
    <property type="entry name" value="Peptidase_U62_metallo"/>
</dbReference>
<dbReference type="InterPro" id="IPR002510">
    <property type="entry name" value="Metalloprtase-TldD/E_N"/>
</dbReference>
<dbReference type="GO" id="GO:0006508">
    <property type="term" value="P:proteolysis"/>
    <property type="evidence" value="ECO:0007669"/>
    <property type="project" value="UniProtKB-KW"/>
</dbReference>
<proteinExistence type="predicted"/>
<gene>
    <name evidence="6" type="ORF">LCGC14_2555290</name>
</gene>
<keyword evidence="1" id="KW-0645">Protease</keyword>
<evidence type="ECO:0000259" key="5">
    <source>
        <dbReference type="Pfam" id="PF01523"/>
    </source>
</evidence>
<keyword evidence="2" id="KW-0378">Hydrolase</keyword>
<feature type="domain" description="Metalloprotease TldD/E N-terminal" evidence="5">
    <location>
        <begin position="31"/>
        <end position="96"/>
    </location>
</feature>
<keyword evidence="3" id="KW-0482">Metalloprotease</keyword>
<reference evidence="6" key="1">
    <citation type="journal article" date="2015" name="Nature">
        <title>Complex archaea that bridge the gap between prokaryotes and eukaryotes.</title>
        <authorList>
            <person name="Spang A."/>
            <person name="Saw J.H."/>
            <person name="Jorgensen S.L."/>
            <person name="Zaremba-Niedzwiedzka K."/>
            <person name="Martijn J."/>
            <person name="Lind A.E."/>
            <person name="van Eijk R."/>
            <person name="Schleper C."/>
            <person name="Guy L."/>
            <person name="Ettema T.J."/>
        </authorList>
    </citation>
    <scope>NUCLEOTIDE SEQUENCE</scope>
</reference>
<feature type="non-terminal residue" evidence="6">
    <location>
        <position position="182"/>
    </location>
</feature>
<dbReference type="EMBL" id="LAZR01042042">
    <property type="protein sequence ID" value="KKL10492.1"/>
    <property type="molecule type" value="Genomic_DNA"/>
</dbReference>
<dbReference type="InterPro" id="IPR035068">
    <property type="entry name" value="TldD/PmbA_N"/>
</dbReference>
<organism evidence="6">
    <name type="scientific">marine sediment metagenome</name>
    <dbReference type="NCBI Taxonomy" id="412755"/>
    <lineage>
        <taxon>unclassified sequences</taxon>
        <taxon>metagenomes</taxon>
        <taxon>ecological metagenomes</taxon>
    </lineage>
</organism>
<dbReference type="AlphaFoldDB" id="A0A0F9B9K6"/>
<comment type="caution">
    <text evidence="6">The sequence shown here is derived from an EMBL/GenBank/DDBJ whole genome shotgun (WGS) entry which is preliminary data.</text>
</comment>
<evidence type="ECO:0000256" key="4">
    <source>
        <dbReference type="SAM" id="MobiDB-lite"/>
    </source>
</evidence>
<name>A0A0F9B9K6_9ZZZZ</name>
<dbReference type="PANTHER" id="PTHR30624:SF4">
    <property type="entry name" value="METALLOPROTEASE TLDD"/>
    <property type="match status" value="1"/>
</dbReference>
<evidence type="ECO:0000256" key="3">
    <source>
        <dbReference type="ARBA" id="ARBA00023049"/>
    </source>
</evidence>
<dbReference type="Gene3D" id="3.30.2290.10">
    <property type="entry name" value="PmbA/TldD superfamily"/>
    <property type="match status" value="1"/>
</dbReference>
<evidence type="ECO:0000313" key="6">
    <source>
        <dbReference type="EMBL" id="KKL10492.1"/>
    </source>
</evidence>
<protein>
    <recommendedName>
        <fullName evidence="5">Metalloprotease TldD/E N-terminal domain-containing protein</fullName>
    </recommendedName>
</protein>
<evidence type="ECO:0000256" key="2">
    <source>
        <dbReference type="ARBA" id="ARBA00022801"/>
    </source>
</evidence>
<feature type="region of interest" description="Disordered" evidence="4">
    <location>
        <begin position="97"/>
        <end position="116"/>
    </location>
</feature>
<dbReference type="PANTHER" id="PTHR30624">
    <property type="entry name" value="UNCHARACTERIZED PROTEIN TLDD AND PMBA"/>
    <property type="match status" value="1"/>
</dbReference>